<feature type="binding site" evidence="6">
    <location>
        <position position="308"/>
    </location>
    <ligand>
        <name>ATP</name>
        <dbReference type="ChEBI" id="CHEBI:30616"/>
    </ligand>
</feature>
<keyword evidence="5 6" id="KW-0460">Magnesium</keyword>
<dbReference type="EC" id="6.3.4.25" evidence="6"/>
<dbReference type="EMBL" id="LR796832">
    <property type="protein sequence ID" value="CAB4168651.1"/>
    <property type="molecule type" value="Genomic_DNA"/>
</dbReference>
<evidence type="ECO:0000256" key="4">
    <source>
        <dbReference type="ARBA" id="ARBA00022755"/>
    </source>
</evidence>
<evidence type="ECO:0000256" key="1">
    <source>
        <dbReference type="ARBA" id="ARBA00022598"/>
    </source>
</evidence>
<dbReference type="PANTHER" id="PTHR11846:SF0">
    <property type="entry name" value="ADENYLOSUCCINATE SYNTHETASE"/>
    <property type="match status" value="1"/>
</dbReference>
<feature type="binding site" evidence="6">
    <location>
        <position position="202"/>
    </location>
    <ligand>
        <name>dGMP</name>
        <dbReference type="ChEBI" id="CHEBI:57673"/>
    </ligand>
</feature>
<comment type="pathway">
    <text evidence="6">Purine metabolism.</text>
</comment>
<dbReference type="InterPro" id="IPR027417">
    <property type="entry name" value="P-loop_NTPase"/>
</dbReference>
<proteinExistence type="inferred from homology"/>
<feature type="binding site" evidence="6">
    <location>
        <position position="18"/>
    </location>
    <ligand>
        <name>ATP</name>
        <dbReference type="ChEBI" id="CHEBI:30616"/>
    </ligand>
</feature>
<comment type="catalytic activity">
    <reaction evidence="6">
        <text>dGMP + L-aspartate + ATP = (2S)-2-amino-2'-deoxyadenylo-succinate + ADP + phosphate + 2 H(+)</text>
        <dbReference type="Rhea" id="RHEA:67628"/>
        <dbReference type="ChEBI" id="CHEBI:15378"/>
        <dbReference type="ChEBI" id="CHEBI:29991"/>
        <dbReference type="ChEBI" id="CHEBI:30616"/>
        <dbReference type="ChEBI" id="CHEBI:43474"/>
        <dbReference type="ChEBI" id="CHEBI:57673"/>
        <dbReference type="ChEBI" id="CHEBI:172924"/>
        <dbReference type="ChEBI" id="CHEBI:456216"/>
        <dbReference type="EC" id="6.3.4.25"/>
    </reaction>
</comment>
<feature type="binding site" evidence="6">
    <location>
        <position position="43"/>
    </location>
    <ligand>
        <name>Mg(2+)</name>
        <dbReference type="ChEBI" id="CHEBI:18420"/>
    </ligand>
</feature>
<feature type="binding site" evidence="6">
    <location>
        <position position="15"/>
    </location>
    <ligand>
        <name>dGMP</name>
        <dbReference type="ChEBI" id="CHEBI:57673"/>
    </ligand>
</feature>
<comment type="function">
    <text evidence="6">Involved in the synthesis of the atypical nucleotide dZTP (2-amino-2'-deoxyadenosine-5'-triphosphate). Catalyzes the condensation of aspartate with deoxyguanylate into dSMP (N6-succino-2-amino-2'-deoxyadenylate), which undergoes defumarylation and phosphorylation respectively by host PurB and guanylate/nucleoside diphosphate kinases to give dZTP. dZTP is integrated into the viral genome instead of adenine by the viral DNA polymerase. This Z-base probably completely replaces adenosine and forms a triple bond to the opposite T-base. The resulting non-standard viral DNA is called Z-genome. The chemically modified DNA is probably harder for the host bacteria to digest with nucleases or restriction enzymes.</text>
</comment>
<feature type="binding site" evidence="6">
    <location>
        <position position="41"/>
    </location>
    <ligand>
        <name>dGMP</name>
        <dbReference type="ChEBI" id="CHEBI:57673"/>
    </ligand>
</feature>
<dbReference type="Gene3D" id="3.40.440.10">
    <property type="entry name" value="Adenylosuccinate Synthetase, subunit A, domain 1"/>
    <property type="match status" value="2"/>
</dbReference>
<sequence length="356" mass="39489">MTHKVDMVMDFQYGSTGKGLIAGYLAKREQYDTVVCSFATNAGHTYIDKERGIHVMTQQLPTGAISSPTVKNILIGPGALIHAQTLANEISQNAEALKGKRILIHPHAAVVEDYHAKQEIDMGMTKIGSTAKGCGAAAMERIQRSPDNPNIAVTRFFGTPLFQHVATLDDYRDALNDAENVLVEGAQGFSLSMYHGQYPYTTSRDVTPWQIAADCGLPYRWASYVQVIGAMRTYPIRVNNRDGSSGPCYRDQNELQWDDLRGVGIAPELTTVTKLKRRIFTFSALQAEEASFHCGGYWDTKVFLNFANYCSDMEELARIIKAIETPTKIQMNPSRVAWTGWGPDDSDVREYSGVTK</sequence>
<dbReference type="InterPro" id="IPR046383">
    <property type="entry name" value="Phage_PurZ"/>
</dbReference>
<dbReference type="SMART" id="SM00788">
    <property type="entry name" value="Adenylsucc_synt"/>
    <property type="match status" value="1"/>
</dbReference>
<accession>A0A6J5PGK8</accession>
<evidence type="ECO:0000256" key="5">
    <source>
        <dbReference type="ARBA" id="ARBA00022842"/>
    </source>
</evidence>
<comment type="cofactor">
    <cofactor evidence="6">
        <name>Mg(2+)</name>
        <dbReference type="ChEBI" id="CHEBI:18420"/>
    </cofactor>
</comment>
<feature type="binding site" evidence="6">
    <location>
        <position position="277"/>
    </location>
    <ligand>
        <name>L-aspartate</name>
        <dbReference type="ChEBI" id="CHEBI:29991"/>
    </ligand>
</feature>
<dbReference type="GO" id="GO:0000287">
    <property type="term" value="F:magnesium ion binding"/>
    <property type="evidence" value="ECO:0007669"/>
    <property type="project" value="UniProtKB-UniRule"/>
</dbReference>
<feature type="binding site" evidence="6">
    <location>
        <position position="272"/>
    </location>
    <ligand>
        <name>L-aspartate</name>
        <dbReference type="ChEBI" id="CHEBI:29991"/>
    </ligand>
</feature>
<feature type="binding site" evidence="6">
    <location>
        <position position="16"/>
    </location>
    <ligand>
        <name>ATP</name>
        <dbReference type="ChEBI" id="CHEBI:30616"/>
    </ligand>
</feature>
<feature type="binding site" evidence="6">
    <location>
        <position position="187"/>
    </location>
    <ligand>
        <name>ATP</name>
        <dbReference type="ChEBI" id="CHEBI:30616"/>
    </ligand>
</feature>
<organism evidence="7">
    <name type="scientific">uncultured Caudovirales phage</name>
    <dbReference type="NCBI Taxonomy" id="2100421"/>
    <lineage>
        <taxon>Viruses</taxon>
        <taxon>Duplodnaviria</taxon>
        <taxon>Heunggongvirae</taxon>
        <taxon>Uroviricota</taxon>
        <taxon>Caudoviricetes</taxon>
        <taxon>Peduoviridae</taxon>
        <taxon>Maltschvirus</taxon>
        <taxon>Maltschvirus maltsch</taxon>
    </lineage>
</organism>
<dbReference type="Pfam" id="PF00709">
    <property type="entry name" value="Adenylsucc_synt"/>
    <property type="match status" value="2"/>
</dbReference>
<dbReference type="GO" id="GO:0046040">
    <property type="term" value="P:IMP metabolic process"/>
    <property type="evidence" value="ECO:0007669"/>
    <property type="project" value="TreeGrafter"/>
</dbReference>
<feature type="active site" description="Proton acceptor" evidence="6">
    <location>
        <position position="15"/>
    </location>
</feature>
<protein>
    <recommendedName>
        <fullName evidence="6">N6-succino-2-amino-2'-deoxyadenylate synthase</fullName>
        <ecNumber evidence="6">6.3.4.25</ecNumber>
    </recommendedName>
    <alternativeName>
        <fullName evidence="6">2-amino-2'-deoxyadenylo-succinate synthase</fullName>
    </alternativeName>
    <alternativeName>
        <fullName evidence="6">PurZ</fullName>
    </alternativeName>
</protein>
<evidence type="ECO:0000256" key="2">
    <source>
        <dbReference type="ARBA" id="ARBA00022723"/>
    </source>
</evidence>
<comment type="similarity">
    <text evidence="6">Belongs to the Caudovirales PurZ family.</text>
</comment>
<dbReference type="InterPro" id="IPR001114">
    <property type="entry name" value="Adenylosuccinate_synthetase"/>
</dbReference>
<feature type="binding site" evidence="6">
    <location>
        <position position="19"/>
    </location>
    <ligand>
        <name>ATP</name>
        <dbReference type="ChEBI" id="CHEBI:30616"/>
    </ligand>
</feature>
<dbReference type="InterPro" id="IPR042109">
    <property type="entry name" value="Adenylosuccinate_synth_dom1"/>
</dbReference>
<feature type="binding site" evidence="6">
    <location>
        <position position="129"/>
    </location>
    <ligand>
        <name>dGMP</name>
        <dbReference type="ChEBI" id="CHEBI:57673"/>
    </ligand>
</feature>
<feature type="binding site" evidence="6">
    <location>
        <position position="271"/>
    </location>
    <ligand>
        <name>Mg(2+)</name>
        <dbReference type="ChEBI" id="CHEBI:18420"/>
    </ligand>
</feature>
<keyword evidence="1 6" id="KW-0436">Ligase</keyword>
<evidence type="ECO:0000313" key="7">
    <source>
        <dbReference type="EMBL" id="CAB4168651.1"/>
    </source>
</evidence>
<evidence type="ECO:0000256" key="6">
    <source>
        <dbReference type="HAMAP-Rule" id="MF_04166"/>
    </source>
</evidence>
<dbReference type="NCBIfam" id="NF038379">
    <property type="entry name" value="amino_Aden_PurZ"/>
    <property type="match status" value="1"/>
</dbReference>
<dbReference type="GO" id="GO:0044208">
    <property type="term" value="P:'de novo' AMP biosynthetic process"/>
    <property type="evidence" value="ECO:0007669"/>
    <property type="project" value="TreeGrafter"/>
</dbReference>
<keyword evidence="6" id="KW-0067">ATP-binding</keyword>
<feature type="binding site" evidence="6">
    <location>
        <position position="44"/>
    </location>
    <ligand>
        <name>ATP</name>
        <dbReference type="ChEBI" id="CHEBI:30616"/>
    </ligand>
</feature>
<gene>
    <name evidence="6" type="primary">purZ</name>
    <name evidence="7" type="ORF">UFOVP580_2</name>
</gene>
<keyword evidence="4 6" id="KW-0658">Purine biosynthesis</keyword>
<dbReference type="GO" id="GO:0004019">
    <property type="term" value="F:adenylosuccinate synthase activity"/>
    <property type="evidence" value="ECO:0007669"/>
    <property type="project" value="InterPro"/>
</dbReference>
<feature type="binding site" evidence="6">
    <location>
        <position position="17"/>
    </location>
    <ligand>
        <name>ATP</name>
        <dbReference type="ChEBI" id="CHEBI:30616"/>
    </ligand>
</feature>
<dbReference type="SUPFAM" id="SSF52540">
    <property type="entry name" value="P-loop containing nucleoside triphosphate hydrolases"/>
    <property type="match status" value="1"/>
</dbReference>
<feature type="binding site" evidence="6">
    <location>
        <position position="342"/>
    </location>
    <ligand>
        <name>ATP</name>
        <dbReference type="ChEBI" id="CHEBI:30616"/>
    </ligand>
</feature>
<keyword evidence="2 6" id="KW-0479">Metal-binding</keyword>
<name>A0A6J5PGK8_9CAUD</name>
<reference evidence="7" key="1">
    <citation type="submission" date="2020-04" db="EMBL/GenBank/DDBJ databases">
        <authorList>
            <person name="Chiriac C."/>
            <person name="Salcher M."/>
            <person name="Ghai R."/>
            <person name="Kavagutti S V."/>
        </authorList>
    </citation>
    <scope>NUCLEOTIDE SEQUENCE</scope>
</reference>
<feature type="binding site" evidence="6">
    <location>
        <position position="144"/>
    </location>
    <ligand>
        <name>dGMP</name>
        <dbReference type="ChEBI" id="CHEBI:57673"/>
    </ligand>
</feature>
<dbReference type="HAMAP" id="MF_04166">
    <property type="entry name" value="Phage_PURZ"/>
    <property type="match status" value="1"/>
</dbReference>
<keyword evidence="3 6" id="KW-0547">Nucleotide-binding</keyword>
<feature type="binding site" evidence="6">
    <location>
        <position position="15"/>
    </location>
    <ligand>
        <name>ATP</name>
        <dbReference type="ChEBI" id="CHEBI:30616"/>
    </ligand>
</feature>
<evidence type="ECO:0000256" key="3">
    <source>
        <dbReference type="ARBA" id="ARBA00022741"/>
    </source>
</evidence>
<feature type="binding site" evidence="6">
    <location>
        <position position="305"/>
    </location>
    <ligand>
        <name>ATP</name>
        <dbReference type="ChEBI" id="CHEBI:30616"/>
    </ligand>
</feature>
<feature type="binding site" evidence="6">
    <location>
        <position position="15"/>
    </location>
    <ligand>
        <name>Mg(2+)</name>
        <dbReference type="ChEBI" id="CHEBI:18420"/>
    </ligand>
</feature>
<feature type="binding site" evidence="6">
    <location>
        <position position="43"/>
    </location>
    <ligand>
        <name>ATP</name>
        <dbReference type="ChEBI" id="CHEBI:30616"/>
    </ligand>
</feature>
<dbReference type="PANTHER" id="PTHR11846">
    <property type="entry name" value="ADENYLOSUCCINATE SYNTHETASE"/>
    <property type="match status" value="1"/>
</dbReference>
<feature type="binding site" evidence="6">
    <location>
        <position position="45"/>
    </location>
    <ligand>
        <name>ATP</name>
        <dbReference type="ChEBI" id="CHEBI:30616"/>
    </ligand>
</feature>
<feature type="binding site" evidence="6">
    <location>
        <position position="130"/>
    </location>
    <ligand>
        <name>dGMP</name>
        <dbReference type="ChEBI" id="CHEBI:57673"/>
    </ligand>
</feature>
<dbReference type="GO" id="GO:0005524">
    <property type="term" value="F:ATP binding"/>
    <property type="evidence" value="ECO:0007669"/>
    <property type="project" value="UniProtKB-UniRule"/>
</dbReference>
<feature type="binding site" evidence="6">
    <location>
        <position position="271"/>
    </location>
    <ligand>
        <name>L-aspartate</name>
        <dbReference type="ChEBI" id="CHEBI:29991"/>
    </ligand>
</feature>